<dbReference type="EMBL" id="JBBPFD010000017">
    <property type="protein sequence ID" value="KAK7892185.1"/>
    <property type="molecule type" value="Genomic_DNA"/>
</dbReference>
<name>A0AAW0NHG9_9GOBI</name>
<dbReference type="Proteomes" id="UP001460270">
    <property type="component" value="Unassembled WGS sequence"/>
</dbReference>
<keyword evidence="3" id="KW-1185">Reference proteome</keyword>
<organism evidence="2 3">
    <name type="scientific">Mugilogobius chulae</name>
    <name type="common">yellowstripe goby</name>
    <dbReference type="NCBI Taxonomy" id="88201"/>
    <lineage>
        <taxon>Eukaryota</taxon>
        <taxon>Metazoa</taxon>
        <taxon>Chordata</taxon>
        <taxon>Craniata</taxon>
        <taxon>Vertebrata</taxon>
        <taxon>Euteleostomi</taxon>
        <taxon>Actinopterygii</taxon>
        <taxon>Neopterygii</taxon>
        <taxon>Teleostei</taxon>
        <taxon>Neoteleostei</taxon>
        <taxon>Acanthomorphata</taxon>
        <taxon>Gobiaria</taxon>
        <taxon>Gobiiformes</taxon>
        <taxon>Gobioidei</taxon>
        <taxon>Gobiidae</taxon>
        <taxon>Gobionellinae</taxon>
        <taxon>Mugilogobius</taxon>
    </lineage>
</organism>
<evidence type="ECO:0000313" key="2">
    <source>
        <dbReference type="EMBL" id="KAK7892185.1"/>
    </source>
</evidence>
<accession>A0AAW0NHG9</accession>
<feature type="region of interest" description="Disordered" evidence="1">
    <location>
        <begin position="99"/>
        <end position="128"/>
    </location>
</feature>
<feature type="region of interest" description="Disordered" evidence="1">
    <location>
        <begin position="1"/>
        <end position="41"/>
    </location>
</feature>
<sequence length="128" mass="13723">MDTESPRVLPLQQRSASPSPPPIHPPSTATISPTAPSPPGAIDGLLLTVHTAARSCSDRGQPDRPTIGLTREERGDDCAGNSLAFFLPLSLCYNGANQRLSSPWQSHREGGLTAKQATTRTMHQDREN</sequence>
<protein>
    <submittedName>
        <fullName evidence="2">Uncharacterized protein</fullName>
    </submittedName>
</protein>
<reference evidence="3" key="1">
    <citation type="submission" date="2024-04" db="EMBL/GenBank/DDBJ databases">
        <title>Salinicola lusitanus LLJ914,a marine bacterium isolated from the Okinawa Trough.</title>
        <authorList>
            <person name="Li J."/>
        </authorList>
    </citation>
    <scope>NUCLEOTIDE SEQUENCE [LARGE SCALE GENOMIC DNA]</scope>
</reference>
<comment type="caution">
    <text evidence="2">The sequence shown here is derived from an EMBL/GenBank/DDBJ whole genome shotgun (WGS) entry which is preliminary data.</text>
</comment>
<gene>
    <name evidence="2" type="ORF">WMY93_024148</name>
</gene>
<dbReference type="AlphaFoldDB" id="A0AAW0NHG9"/>
<evidence type="ECO:0000313" key="3">
    <source>
        <dbReference type="Proteomes" id="UP001460270"/>
    </source>
</evidence>
<evidence type="ECO:0000256" key="1">
    <source>
        <dbReference type="SAM" id="MobiDB-lite"/>
    </source>
</evidence>
<proteinExistence type="predicted"/>